<keyword evidence="12 20" id="KW-0067">ATP-binding</keyword>
<keyword evidence="18 20" id="KW-0511">Multifunctional enzyme</keyword>
<proteinExistence type="inferred from homology"/>
<dbReference type="InterPro" id="IPR027417">
    <property type="entry name" value="P-loop_NTPase"/>
</dbReference>
<dbReference type="InterPro" id="IPR014808">
    <property type="entry name" value="DNA_replication_fac_Dna2_N"/>
</dbReference>
<dbReference type="FunFam" id="3.40.50.300:FF:000789">
    <property type="entry name" value="DNA replication ATP-dependent helicase/nuclease DNA2"/>
    <property type="match status" value="1"/>
</dbReference>
<keyword evidence="9 20" id="KW-0227">DNA damage</keyword>
<dbReference type="GO" id="GO:0033567">
    <property type="term" value="P:DNA replication, Okazaki fragment processing"/>
    <property type="evidence" value="ECO:0007669"/>
    <property type="project" value="UniProtKB-UniRule"/>
</dbReference>
<evidence type="ECO:0000256" key="1">
    <source>
        <dbReference type="ARBA" id="ARBA00001966"/>
    </source>
</evidence>
<keyword evidence="17 20" id="KW-0539">Nucleus</keyword>
<dbReference type="GO" id="GO:0051539">
    <property type="term" value="F:4 iron, 4 sulfur cluster binding"/>
    <property type="evidence" value="ECO:0007669"/>
    <property type="project" value="UniProtKB-UniRule"/>
</dbReference>
<dbReference type="GO" id="GO:0017116">
    <property type="term" value="F:single-stranded DNA helicase activity"/>
    <property type="evidence" value="ECO:0007669"/>
    <property type="project" value="UniProtKB-UniRule"/>
</dbReference>
<dbReference type="InterPro" id="IPR041677">
    <property type="entry name" value="DNA2/NAM7_AAA_11"/>
</dbReference>
<dbReference type="Gene3D" id="3.40.50.300">
    <property type="entry name" value="P-loop containing nucleotide triphosphate hydrolases"/>
    <property type="match status" value="3"/>
</dbReference>
<evidence type="ECO:0000256" key="5">
    <source>
        <dbReference type="ARBA" id="ARBA00022722"/>
    </source>
</evidence>
<keyword evidence="14 20" id="KW-0411">Iron-sulfur</keyword>
<organism evidence="25 26">
    <name type="scientific">Entomortierella parvispora</name>
    <dbReference type="NCBI Taxonomy" id="205924"/>
    <lineage>
        <taxon>Eukaryota</taxon>
        <taxon>Fungi</taxon>
        <taxon>Fungi incertae sedis</taxon>
        <taxon>Mucoromycota</taxon>
        <taxon>Mortierellomycotina</taxon>
        <taxon>Mortierellomycetes</taxon>
        <taxon>Mortierellales</taxon>
        <taxon>Mortierellaceae</taxon>
        <taxon>Entomortierella</taxon>
    </lineage>
</organism>
<feature type="domain" description="DNA2/NAM7 helicase helicase" evidence="23">
    <location>
        <begin position="1203"/>
        <end position="1289"/>
    </location>
</feature>
<dbReference type="GO" id="GO:0071932">
    <property type="term" value="P:replication fork reversal"/>
    <property type="evidence" value="ECO:0007669"/>
    <property type="project" value="TreeGrafter"/>
</dbReference>
<evidence type="ECO:0000256" key="6">
    <source>
        <dbReference type="ARBA" id="ARBA00022723"/>
    </source>
</evidence>
<keyword evidence="20" id="KW-0158">Chromosome</keyword>
<name>A0A9P3HKJ0_9FUNG</name>
<evidence type="ECO:0000256" key="11">
    <source>
        <dbReference type="ARBA" id="ARBA00022806"/>
    </source>
</evidence>
<evidence type="ECO:0000256" key="4">
    <source>
        <dbReference type="ARBA" id="ARBA00022705"/>
    </source>
</evidence>
<evidence type="ECO:0000256" key="7">
    <source>
        <dbReference type="ARBA" id="ARBA00022741"/>
    </source>
</evidence>
<evidence type="ECO:0000256" key="14">
    <source>
        <dbReference type="ARBA" id="ARBA00023014"/>
    </source>
</evidence>
<evidence type="ECO:0000259" key="23">
    <source>
        <dbReference type="Pfam" id="PF13086"/>
    </source>
</evidence>
<dbReference type="Pfam" id="PF13087">
    <property type="entry name" value="AAA_12"/>
    <property type="match status" value="1"/>
</dbReference>
<evidence type="ECO:0000256" key="15">
    <source>
        <dbReference type="ARBA" id="ARBA00023125"/>
    </source>
</evidence>
<keyword evidence="11 20" id="KW-0347">Helicase</keyword>
<evidence type="ECO:0000256" key="21">
    <source>
        <dbReference type="SAM" id="MobiDB-lite"/>
    </source>
</evidence>
<evidence type="ECO:0000256" key="20">
    <source>
        <dbReference type="RuleBase" id="RU367041"/>
    </source>
</evidence>
<dbReference type="InterPro" id="IPR026851">
    <property type="entry name" value="Dna2/JHS1_DEXXQ-box"/>
</dbReference>
<evidence type="ECO:0000313" key="25">
    <source>
        <dbReference type="EMBL" id="GJJ78357.1"/>
    </source>
</evidence>
<evidence type="ECO:0000256" key="3">
    <source>
        <dbReference type="ARBA" id="ARBA00022485"/>
    </source>
</evidence>
<dbReference type="EC" id="3.6.4.12" evidence="20"/>
<dbReference type="FunFam" id="3.40.50.300:FF:001170">
    <property type="entry name" value="DNA replication helicase Dna2"/>
    <property type="match status" value="1"/>
</dbReference>
<feature type="compositionally biased region" description="Low complexity" evidence="21">
    <location>
        <begin position="132"/>
        <end position="152"/>
    </location>
</feature>
<feature type="compositionally biased region" description="Low complexity" evidence="21">
    <location>
        <begin position="449"/>
        <end position="465"/>
    </location>
</feature>
<evidence type="ECO:0000256" key="9">
    <source>
        <dbReference type="ARBA" id="ARBA00022763"/>
    </source>
</evidence>
<dbReference type="PANTHER" id="PTHR10887:SF433">
    <property type="entry name" value="DNA REPLICATION ATP-DEPENDENT HELICASE_NUCLEASE DNA2"/>
    <property type="match status" value="1"/>
</dbReference>
<evidence type="ECO:0000256" key="17">
    <source>
        <dbReference type="ARBA" id="ARBA00023242"/>
    </source>
</evidence>
<keyword evidence="8" id="KW-0255">Endonuclease</keyword>
<feature type="domain" description="DNA2/NAM7 helicase-like C-terminal" evidence="24">
    <location>
        <begin position="1380"/>
        <end position="1607"/>
    </location>
</feature>
<evidence type="ECO:0000256" key="12">
    <source>
        <dbReference type="ARBA" id="ARBA00022840"/>
    </source>
</evidence>
<feature type="region of interest" description="Disordered" evidence="21">
    <location>
        <begin position="449"/>
        <end position="468"/>
    </location>
</feature>
<comment type="catalytic activity">
    <reaction evidence="19 20">
        <text>ATP + H2O = ADP + phosphate + H(+)</text>
        <dbReference type="Rhea" id="RHEA:13065"/>
        <dbReference type="ChEBI" id="CHEBI:15377"/>
        <dbReference type="ChEBI" id="CHEBI:15378"/>
        <dbReference type="ChEBI" id="CHEBI:30616"/>
        <dbReference type="ChEBI" id="CHEBI:43474"/>
        <dbReference type="ChEBI" id="CHEBI:456216"/>
        <dbReference type="EC" id="3.6.4.12"/>
    </reaction>
</comment>
<keyword evidence="3 20" id="KW-0004">4Fe-4S</keyword>
<comment type="subcellular location">
    <subcellularLocation>
        <location evidence="20">Nucleus</location>
    </subcellularLocation>
    <subcellularLocation>
        <location evidence="20">Chromosome</location>
    </subcellularLocation>
</comment>
<comment type="function">
    <text evidence="20">Key enzyme involved in DNA replication and DNA repair. Involved in Okazaki fragments processing by cleaving long flaps that escape FEN1: flaps that are longer than 27 nucleotides are coated by replication protein A complex (RPA), leading to recruit DNA2 which cleaves the flap until it is too short to bind RPA and becomes a substrate for FEN1. Also involved in 5'-end resection of DNA during double-strand break (DSB) repair by mediating the cleavage of 5'-ssDNA.</text>
</comment>
<dbReference type="InterPro" id="IPR011604">
    <property type="entry name" value="PDDEXK-like_dom_sf"/>
</dbReference>
<evidence type="ECO:0000256" key="18">
    <source>
        <dbReference type="ARBA" id="ARBA00023268"/>
    </source>
</evidence>
<keyword evidence="10 20" id="KW-0378">Hydrolase</keyword>
<feature type="compositionally biased region" description="Polar residues" evidence="21">
    <location>
        <begin position="103"/>
        <end position="112"/>
    </location>
</feature>
<feature type="compositionally biased region" description="Basic and acidic residues" evidence="21">
    <location>
        <begin position="301"/>
        <end position="310"/>
    </location>
</feature>
<dbReference type="InterPro" id="IPR047187">
    <property type="entry name" value="SF1_C_Upf1"/>
</dbReference>
<evidence type="ECO:0000256" key="2">
    <source>
        <dbReference type="ARBA" id="ARBA00007913"/>
    </source>
</evidence>
<feature type="domain" description="DNA replication factor Dna2 N-terminal" evidence="22">
    <location>
        <begin position="602"/>
        <end position="811"/>
    </location>
</feature>
<dbReference type="FunFam" id="3.90.320.10:FF:000001">
    <property type="entry name" value="DNA replication helicase Dna2"/>
    <property type="match status" value="1"/>
</dbReference>
<keyword evidence="4 20" id="KW-0235">DNA replication</keyword>
<dbReference type="Pfam" id="PF08696">
    <property type="entry name" value="Dna2"/>
    <property type="match status" value="1"/>
</dbReference>
<feature type="compositionally biased region" description="Low complexity" evidence="21">
    <location>
        <begin position="68"/>
        <end position="95"/>
    </location>
</feature>
<comment type="cofactor">
    <cofactor evidence="1">
        <name>[4Fe-4S] cluster</name>
        <dbReference type="ChEBI" id="CHEBI:49883"/>
    </cofactor>
</comment>
<evidence type="ECO:0000256" key="19">
    <source>
        <dbReference type="ARBA" id="ARBA00047995"/>
    </source>
</evidence>
<dbReference type="PANTHER" id="PTHR10887">
    <property type="entry name" value="DNA2/NAM7 HELICASE FAMILY"/>
    <property type="match status" value="1"/>
</dbReference>
<keyword evidence="6 20" id="KW-0479">Metal-binding</keyword>
<dbReference type="Pfam" id="PF13086">
    <property type="entry name" value="AAA_11"/>
    <property type="match status" value="2"/>
</dbReference>
<dbReference type="GO" id="GO:0017108">
    <property type="term" value="F:5'-flap endonuclease activity"/>
    <property type="evidence" value="ECO:0007669"/>
    <property type="project" value="UniProtKB-UniRule"/>
</dbReference>
<keyword evidence="5 20" id="KW-0540">Nuclease</keyword>
<keyword evidence="7 20" id="KW-0547">Nucleotide-binding</keyword>
<dbReference type="CDD" id="cd22318">
    <property type="entry name" value="DNA2_N-like"/>
    <property type="match status" value="1"/>
</dbReference>
<evidence type="ECO:0000256" key="13">
    <source>
        <dbReference type="ARBA" id="ARBA00023004"/>
    </source>
</evidence>
<protein>
    <recommendedName>
        <fullName evidence="20">DNA replication ATP-dependent helicase/nuclease</fullName>
        <ecNumber evidence="20">3.1.-.-</ecNumber>
        <ecNumber evidence="20">3.6.4.12</ecNumber>
    </recommendedName>
</protein>
<evidence type="ECO:0000313" key="26">
    <source>
        <dbReference type="Proteomes" id="UP000827284"/>
    </source>
</evidence>
<dbReference type="GO" id="GO:0005524">
    <property type="term" value="F:ATP binding"/>
    <property type="evidence" value="ECO:0007669"/>
    <property type="project" value="UniProtKB-UniRule"/>
</dbReference>
<feature type="region of interest" description="Disordered" evidence="21">
    <location>
        <begin position="224"/>
        <end position="423"/>
    </location>
</feature>
<evidence type="ECO:0000256" key="10">
    <source>
        <dbReference type="ARBA" id="ARBA00022801"/>
    </source>
</evidence>
<dbReference type="GO" id="GO:0005634">
    <property type="term" value="C:nucleus"/>
    <property type="evidence" value="ECO:0007669"/>
    <property type="project" value="UniProtKB-SubCell"/>
</dbReference>
<dbReference type="Proteomes" id="UP000827284">
    <property type="component" value="Unassembled WGS sequence"/>
</dbReference>
<dbReference type="GO" id="GO:0005737">
    <property type="term" value="C:cytoplasm"/>
    <property type="evidence" value="ECO:0007669"/>
    <property type="project" value="TreeGrafter"/>
</dbReference>
<reference evidence="25" key="2">
    <citation type="journal article" date="2022" name="Microbiol. Resour. Announc.">
        <title>Whole-Genome Sequence of Entomortierella parvispora E1425, a Mucoromycotan Fungus Associated with Burkholderiaceae-Related Endosymbiotic Bacteria.</title>
        <authorList>
            <person name="Herlambang A."/>
            <person name="Guo Y."/>
            <person name="Takashima Y."/>
            <person name="Narisawa K."/>
            <person name="Ohta H."/>
            <person name="Nishizawa T."/>
        </authorList>
    </citation>
    <scope>NUCLEOTIDE SEQUENCE</scope>
    <source>
        <strain evidence="25">E1425</strain>
    </source>
</reference>
<reference evidence="25" key="1">
    <citation type="submission" date="2021-11" db="EMBL/GenBank/DDBJ databases">
        <authorList>
            <person name="Herlambang A."/>
            <person name="Guo Y."/>
            <person name="Takashima Y."/>
            <person name="Nishizawa T."/>
        </authorList>
    </citation>
    <scope>NUCLEOTIDE SEQUENCE</scope>
    <source>
        <strain evidence="25">E1425</strain>
    </source>
</reference>
<dbReference type="CDD" id="cd18041">
    <property type="entry name" value="DEXXQc_DNA2"/>
    <property type="match status" value="1"/>
</dbReference>
<dbReference type="SUPFAM" id="SSF52540">
    <property type="entry name" value="P-loop containing nucleoside triphosphate hydrolases"/>
    <property type="match status" value="1"/>
</dbReference>
<feature type="region of interest" description="Disordered" evidence="21">
    <location>
        <begin position="60"/>
        <end position="176"/>
    </location>
</feature>
<dbReference type="OrthoDB" id="6513042at2759"/>
<evidence type="ECO:0000259" key="24">
    <source>
        <dbReference type="Pfam" id="PF13087"/>
    </source>
</evidence>
<keyword evidence="16 20" id="KW-0234">DNA repair</keyword>
<gene>
    <name evidence="25" type="ORF">EMPS_10716</name>
</gene>
<sequence length="1716" mass="190175">MPPVLKRKIKDSPTKATSQGSSLHSNSRIGNNTSDGDTSKTGVKRSQAVLNSFFVKNISDKTVKTETTETTGTTVKTAASEKAASSATSGSGSTAQKVLPSVHANTATSSFPFHSAKEKATVIDSEKDKPDSSSSLEPSSTSTDCPSTPPVTKSRQAKVMQRTPTDLSKRGHVDSLGLSPEQSVFWLRTPPMEALKKLSRSHNERSHEDDIASIVGRLYPDSPLARARADRPKDLIRDMINSHRGRSALPLEGDASVDDEAEGNTTEWAPTSPTTSLLDRLASPTNKSPFSRHKSVQDLTSESRRRDPLGRRALSGLGGRSAGQTQSSPSKKSREDTLRMIEQLKASFRCSPSQSQSQAAESTFRKRVAMDETTPDIVKTSSPRKMLRLAPERPVAEDMIPRTPPRPTRKREQQESPNDYDSVFGEFKMDEEDLDELIQMETLSASMSANSNTASLSEPASSSSSYVDKSFAGIRPHPSELGTQVRRLDVKDPKSCGTLEQKAKATGLDQDEFDDLDDFDNFGDLEGIDDDDDDLDDFGELEGLGGLDDDFEQSESTNQKTPAVYRSQSEKYLRYTVLEVNNAPTEGGYSGLRKIILGRMQESDQPVSIHLDGSWVTTKVEAGDIVHVVNARLGAEGTNNIWIDDYQGYLIVKPDYLVPTSALSQSFTCIRRPIIELRARKTDESSAAMIHGTIIHELFQESLRANDFSEEAMKARVEDLLAGHLKDMCLVNESIDTARDILLEQIAGCREWARRYLRPTPSIEGTIDEPIGQGKKSDVTLLCVNKILDIEENVWSPMFGLKGKIDATIQVTVQTKEETRTLTVPFELKTGKKSNVIDHRAQTMLYTLLLTDRYDVDVQWGLLFYLRTGEFIRVPAPHHEVRVIIMQRNEVAFYEGQSNTMPPMVKSEQKCKWCFSFSSCTVLHKLLEEGTTESAGIGKMFDEATDHLNSVHAEFLSKWNRLLSLEQGDVTKFQSQIWAMQGKDRQVAGDCLGGLQLVPVSMNNGTEGVKDEQPDTSLASRFGSYYSFKLGTPLPSMSQQSLSQTLRNGSSLLSSNISVGDPIVLSSDNNHYALAIGQVLSLTMSQITVALDKALVGPPLRQPGYDYRSNQSYRGLIEISEGPQSETRSDRLGQYHERLEKENIRFRIDKDEMSAGISRTRNNLVQLFRADAHGGDSKRRELIVDLRRPVFESMDSATQESAHLNQDQMRTIKKVLAARDYTLILGMPGTGKTTTIAELIHTLVSRGKSVLLTSYTHTAVDNVLLKLHPDINTIRLGNKDKVHRDIQPLVPDFSQAPLNTPEAIHNFYGRCQVVGTTCLGIGDPLFAEKRFDYCIVDEASQITLPACLGPIRFADVFVLVGDHNQLPPLVKNAEARKSGYDQSLFKILSDHYPEAVTSLTHQYRMNKDVMLLSNTLVYQNQLQCANEEVANKVLTIPNMDGFRRRCHGIDVSSSSSTAKDTISCAGGASCWLETTLDARRSVVFIDTDEIPAVEVRVGQSTQNPTEALLVWQITEALISGGIAESDIGIISVLRAQLRVLSRLLASTRPSLDIHTVDRYQGKDKDCVIVSLVRSNAEQHVGDLLKDWRRINVAFTRAKKKLIVIGSRKTLQGSEVFEQFLKLMERQDWVLRLGLGAHHLHPLLTRPPGHPSLHQQTALAGVKVKEEEEEGEEDKENIAVHMKEEEVTVKLEPKVVRASAESILKRMPTVKTILNSL</sequence>
<keyword evidence="15 20" id="KW-0238">DNA-binding</keyword>
<comment type="similarity">
    <text evidence="2 20">Belongs to the DNA2/NAM7 helicase family.</text>
</comment>
<evidence type="ECO:0000256" key="16">
    <source>
        <dbReference type="ARBA" id="ARBA00023204"/>
    </source>
</evidence>
<feature type="compositionally biased region" description="Polar residues" evidence="21">
    <location>
        <begin position="14"/>
        <end position="41"/>
    </location>
</feature>
<feature type="compositionally biased region" description="Basic and acidic residues" evidence="21">
    <location>
        <begin position="115"/>
        <end position="131"/>
    </location>
</feature>
<comment type="caution">
    <text evidence="25">The sequence shown here is derived from an EMBL/GenBank/DDBJ whole genome shotgun (WGS) entry which is preliminary data.</text>
</comment>
<dbReference type="InterPro" id="IPR045055">
    <property type="entry name" value="DNA2/NAM7-like"/>
</dbReference>
<evidence type="ECO:0000256" key="8">
    <source>
        <dbReference type="ARBA" id="ARBA00022759"/>
    </source>
</evidence>
<feature type="compositionally biased region" description="Polar residues" evidence="21">
    <location>
        <begin position="263"/>
        <end position="289"/>
    </location>
</feature>
<accession>A0A9P3HKJ0</accession>
<keyword evidence="13 20" id="KW-0408">Iron</keyword>
<dbReference type="InterPro" id="IPR041679">
    <property type="entry name" value="DNA2/NAM7-like_C"/>
</dbReference>
<dbReference type="GO" id="GO:0003677">
    <property type="term" value="F:DNA binding"/>
    <property type="evidence" value="ECO:0007669"/>
    <property type="project" value="UniProtKB-UniRule"/>
</dbReference>
<keyword evidence="26" id="KW-1185">Reference proteome</keyword>
<dbReference type="EC" id="3.1.-.-" evidence="20"/>
<dbReference type="GO" id="GO:0006281">
    <property type="term" value="P:DNA repair"/>
    <property type="evidence" value="ECO:0007669"/>
    <property type="project" value="UniProtKB-KW"/>
</dbReference>
<evidence type="ECO:0000259" key="22">
    <source>
        <dbReference type="Pfam" id="PF08696"/>
    </source>
</evidence>
<dbReference type="GO" id="GO:0046872">
    <property type="term" value="F:metal ion binding"/>
    <property type="evidence" value="ECO:0007669"/>
    <property type="project" value="UniProtKB-UniRule"/>
</dbReference>
<dbReference type="CDD" id="cd18808">
    <property type="entry name" value="SF1_C_Upf1"/>
    <property type="match status" value="1"/>
</dbReference>
<dbReference type="GO" id="GO:0005694">
    <property type="term" value="C:chromosome"/>
    <property type="evidence" value="ECO:0007669"/>
    <property type="project" value="UniProtKB-SubCell"/>
</dbReference>
<feature type="compositionally biased region" description="Basic and acidic residues" evidence="21">
    <location>
        <begin position="390"/>
        <end position="400"/>
    </location>
</feature>
<dbReference type="Gene3D" id="3.90.320.10">
    <property type="match status" value="1"/>
</dbReference>
<feature type="region of interest" description="Disordered" evidence="21">
    <location>
        <begin position="1"/>
        <end position="44"/>
    </location>
</feature>
<dbReference type="EMBL" id="BQFW01000015">
    <property type="protein sequence ID" value="GJJ78357.1"/>
    <property type="molecule type" value="Genomic_DNA"/>
</dbReference>
<feature type="compositionally biased region" description="Basic and acidic residues" evidence="21">
    <location>
        <begin position="227"/>
        <end position="241"/>
    </location>
</feature>
<feature type="domain" description="DNA2/NAM7 helicase helicase" evidence="23">
    <location>
        <begin position="1304"/>
        <end position="1371"/>
    </location>
</feature>